<name>A0A022QYL9_ERYGU</name>
<dbReference type="eggNOG" id="ENOG502RXFT">
    <property type="taxonomic scope" value="Eukaryota"/>
</dbReference>
<keyword evidence="4" id="KW-1185">Reference proteome</keyword>
<keyword evidence="1" id="KW-0472">Membrane</keyword>
<gene>
    <name evidence="3" type="ORF">MIMGU_mgv11b015160mg</name>
</gene>
<organism evidence="3 4">
    <name type="scientific">Erythranthe guttata</name>
    <name type="common">Yellow monkey flower</name>
    <name type="synonym">Mimulus guttatus</name>
    <dbReference type="NCBI Taxonomy" id="4155"/>
    <lineage>
        <taxon>Eukaryota</taxon>
        <taxon>Viridiplantae</taxon>
        <taxon>Streptophyta</taxon>
        <taxon>Embryophyta</taxon>
        <taxon>Tracheophyta</taxon>
        <taxon>Spermatophyta</taxon>
        <taxon>Magnoliopsida</taxon>
        <taxon>eudicotyledons</taxon>
        <taxon>Gunneridae</taxon>
        <taxon>Pentapetalae</taxon>
        <taxon>asterids</taxon>
        <taxon>lamiids</taxon>
        <taxon>Lamiales</taxon>
        <taxon>Phrymaceae</taxon>
        <taxon>Erythranthe</taxon>
    </lineage>
</organism>
<evidence type="ECO:0000256" key="2">
    <source>
        <dbReference type="SAM" id="SignalP"/>
    </source>
</evidence>
<dbReference type="PANTHER" id="PTHR15907">
    <property type="entry name" value="DUF614 FAMILY PROTEIN-RELATED"/>
    <property type="match status" value="1"/>
</dbReference>
<feature type="signal peptide" evidence="2">
    <location>
        <begin position="1"/>
        <end position="18"/>
    </location>
</feature>
<sequence>MIWPTAIITLCFPCVTFGQIAEILDAGRTSCGTSGMLYVLITVCIAMPCLMSCSYRTKMRAKFGLIESPAPDCLVHCFCGYCALCQEYRELTERGIDPSIGYYGNVAKLRRQQQQMGMAAPMPQKMI</sequence>
<keyword evidence="1" id="KW-1133">Transmembrane helix</keyword>
<dbReference type="Pfam" id="PF04749">
    <property type="entry name" value="PLAC8"/>
    <property type="match status" value="1"/>
</dbReference>
<evidence type="ECO:0000256" key="1">
    <source>
        <dbReference type="SAM" id="Phobius"/>
    </source>
</evidence>
<dbReference type="Proteomes" id="UP000030748">
    <property type="component" value="Unassembled WGS sequence"/>
</dbReference>
<feature type="transmembrane region" description="Helical" evidence="1">
    <location>
        <begin position="36"/>
        <end position="55"/>
    </location>
</feature>
<keyword evidence="1" id="KW-0812">Transmembrane</keyword>
<dbReference type="AlphaFoldDB" id="A0A022QYL9"/>
<evidence type="ECO:0000313" key="4">
    <source>
        <dbReference type="Proteomes" id="UP000030748"/>
    </source>
</evidence>
<dbReference type="EMBL" id="KI630804">
    <property type="protein sequence ID" value="EYU33021.1"/>
    <property type="molecule type" value="Genomic_DNA"/>
</dbReference>
<keyword evidence="2" id="KW-0732">Signal</keyword>
<reference evidence="3 4" key="1">
    <citation type="journal article" date="2013" name="Proc. Natl. Acad. Sci. U.S.A.">
        <title>Fine-scale variation in meiotic recombination in Mimulus inferred from population shotgun sequencing.</title>
        <authorList>
            <person name="Hellsten U."/>
            <person name="Wright K.M."/>
            <person name="Jenkins J."/>
            <person name="Shu S."/>
            <person name="Yuan Y."/>
            <person name="Wessler S.R."/>
            <person name="Schmutz J."/>
            <person name="Willis J.H."/>
            <person name="Rokhsar D.S."/>
        </authorList>
    </citation>
    <scope>NUCLEOTIDE SEQUENCE [LARGE SCALE GENOMIC DNA]</scope>
    <source>
        <strain evidence="4">cv. DUN x IM62</strain>
    </source>
</reference>
<protein>
    <submittedName>
        <fullName evidence="3">Uncharacterized protein</fullName>
    </submittedName>
</protein>
<dbReference type="InterPro" id="IPR006461">
    <property type="entry name" value="PLAC_motif_containing"/>
</dbReference>
<accession>A0A022QYL9</accession>
<feature type="chain" id="PRO_5001504623" evidence="2">
    <location>
        <begin position="19"/>
        <end position="127"/>
    </location>
</feature>
<proteinExistence type="predicted"/>
<evidence type="ECO:0000313" key="3">
    <source>
        <dbReference type="EMBL" id="EYU33021.1"/>
    </source>
</evidence>
<dbReference type="NCBIfam" id="TIGR01571">
    <property type="entry name" value="A_thal_Cys_rich"/>
    <property type="match status" value="1"/>
</dbReference>